<evidence type="ECO:0000313" key="3">
    <source>
        <dbReference type="Proteomes" id="UP000094385"/>
    </source>
</evidence>
<organism evidence="2 3">
    <name type="scientific">Lipomyces starkeyi NRRL Y-11557</name>
    <dbReference type="NCBI Taxonomy" id="675824"/>
    <lineage>
        <taxon>Eukaryota</taxon>
        <taxon>Fungi</taxon>
        <taxon>Dikarya</taxon>
        <taxon>Ascomycota</taxon>
        <taxon>Saccharomycotina</taxon>
        <taxon>Lipomycetes</taxon>
        <taxon>Lipomycetales</taxon>
        <taxon>Lipomycetaceae</taxon>
        <taxon>Lipomyces</taxon>
    </lineage>
</organism>
<protein>
    <submittedName>
        <fullName evidence="2">Uncharacterized protein</fullName>
    </submittedName>
</protein>
<keyword evidence="3" id="KW-1185">Reference proteome</keyword>
<sequence length="126" mass="14430">MGWSRRKEYKNGRSVPTTRQKYLDSKAPYCSFPLYSPWSLRVAYSKSDRHPQEGFPDRICREPHQNNLRQSVFFYISVTILIADSDLPKPKAKQMPKNTPSVTDHSINENCAKVSSEINIGAKSPI</sequence>
<feature type="compositionally biased region" description="Polar residues" evidence="1">
    <location>
        <begin position="96"/>
        <end position="108"/>
    </location>
</feature>
<name>A0A1E3QA54_LIPST</name>
<dbReference type="Proteomes" id="UP000094385">
    <property type="component" value="Unassembled WGS sequence"/>
</dbReference>
<proteinExistence type="predicted"/>
<dbReference type="AlphaFoldDB" id="A0A1E3QA54"/>
<accession>A0A1E3QA54</accession>
<evidence type="ECO:0000313" key="2">
    <source>
        <dbReference type="EMBL" id="ODQ74022.1"/>
    </source>
</evidence>
<evidence type="ECO:0000256" key="1">
    <source>
        <dbReference type="SAM" id="MobiDB-lite"/>
    </source>
</evidence>
<reference evidence="2 3" key="1">
    <citation type="journal article" date="2016" name="Proc. Natl. Acad. Sci. U.S.A.">
        <title>Comparative genomics of biotechnologically important yeasts.</title>
        <authorList>
            <person name="Riley R."/>
            <person name="Haridas S."/>
            <person name="Wolfe K.H."/>
            <person name="Lopes M.R."/>
            <person name="Hittinger C.T."/>
            <person name="Goeker M."/>
            <person name="Salamov A.A."/>
            <person name="Wisecaver J.H."/>
            <person name="Long T.M."/>
            <person name="Calvey C.H."/>
            <person name="Aerts A.L."/>
            <person name="Barry K.W."/>
            <person name="Choi C."/>
            <person name="Clum A."/>
            <person name="Coughlan A.Y."/>
            <person name="Deshpande S."/>
            <person name="Douglass A.P."/>
            <person name="Hanson S.J."/>
            <person name="Klenk H.-P."/>
            <person name="LaButti K.M."/>
            <person name="Lapidus A."/>
            <person name="Lindquist E.A."/>
            <person name="Lipzen A.M."/>
            <person name="Meier-Kolthoff J.P."/>
            <person name="Ohm R.A."/>
            <person name="Otillar R.P."/>
            <person name="Pangilinan J.L."/>
            <person name="Peng Y."/>
            <person name="Rokas A."/>
            <person name="Rosa C.A."/>
            <person name="Scheuner C."/>
            <person name="Sibirny A.A."/>
            <person name="Slot J.C."/>
            <person name="Stielow J.B."/>
            <person name="Sun H."/>
            <person name="Kurtzman C.P."/>
            <person name="Blackwell M."/>
            <person name="Grigoriev I.V."/>
            <person name="Jeffries T.W."/>
        </authorList>
    </citation>
    <scope>NUCLEOTIDE SEQUENCE [LARGE SCALE GENOMIC DNA]</scope>
    <source>
        <strain evidence="2 3">NRRL Y-11557</strain>
    </source>
</reference>
<dbReference type="EMBL" id="KV454292">
    <property type="protein sequence ID" value="ODQ74022.1"/>
    <property type="molecule type" value="Genomic_DNA"/>
</dbReference>
<gene>
    <name evidence="2" type="ORF">LIPSTDRAFT_69551</name>
</gene>
<feature type="region of interest" description="Disordered" evidence="1">
    <location>
        <begin position="88"/>
        <end position="108"/>
    </location>
</feature>